<protein>
    <submittedName>
        <fullName evidence="9">Major facilitator superfamily MFS_1</fullName>
    </submittedName>
</protein>
<dbReference type="SUPFAM" id="SSF103473">
    <property type="entry name" value="MFS general substrate transporter"/>
    <property type="match status" value="1"/>
</dbReference>
<feature type="transmembrane region" description="Helical" evidence="7">
    <location>
        <begin position="377"/>
        <end position="397"/>
    </location>
</feature>
<evidence type="ECO:0000256" key="7">
    <source>
        <dbReference type="SAM" id="Phobius"/>
    </source>
</evidence>
<gene>
    <name evidence="9" type="ORF">C725_0994</name>
</gene>
<feature type="transmembrane region" description="Helical" evidence="7">
    <location>
        <begin position="296"/>
        <end position="318"/>
    </location>
</feature>
<dbReference type="InterPro" id="IPR036259">
    <property type="entry name" value="MFS_trans_sf"/>
</dbReference>
<proteinExistence type="predicted"/>
<feature type="transmembrane region" description="Helical" evidence="7">
    <location>
        <begin position="403"/>
        <end position="424"/>
    </location>
</feature>
<keyword evidence="10" id="KW-1185">Reference proteome</keyword>
<dbReference type="EMBL" id="AMRV01000002">
    <property type="protein sequence ID" value="EMD84022.1"/>
    <property type="molecule type" value="Genomic_DNA"/>
</dbReference>
<accession>M2U7P2</accession>
<evidence type="ECO:0000313" key="10">
    <source>
        <dbReference type="Proteomes" id="UP000011717"/>
    </source>
</evidence>
<dbReference type="PANTHER" id="PTHR43266">
    <property type="entry name" value="MACROLIDE-EFFLUX PROTEIN"/>
    <property type="match status" value="1"/>
</dbReference>
<dbReference type="Proteomes" id="UP000011717">
    <property type="component" value="Unassembled WGS sequence"/>
</dbReference>
<dbReference type="Pfam" id="PF07690">
    <property type="entry name" value="MFS_1"/>
    <property type="match status" value="1"/>
</dbReference>
<evidence type="ECO:0000256" key="4">
    <source>
        <dbReference type="ARBA" id="ARBA00022692"/>
    </source>
</evidence>
<name>M2U7P2_9SPHN</name>
<reference evidence="9 10" key="1">
    <citation type="journal article" date="2013" name="Genome Announc.">
        <title>Draft Genome Sequence of Strain JLT2015T, Belonging to the Family Sphingomonadaceae of the Alphaproteobacteria.</title>
        <authorList>
            <person name="Tang K."/>
            <person name="Liu K."/>
            <person name="Li S."/>
            <person name="Jiao N."/>
        </authorList>
    </citation>
    <scope>NUCLEOTIDE SEQUENCE [LARGE SCALE GENOMIC DNA]</scope>
    <source>
        <strain evidence="9 10">JLT2015</strain>
    </source>
</reference>
<dbReference type="Gene3D" id="1.20.1250.20">
    <property type="entry name" value="MFS general substrate transporter like domains"/>
    <property type="match status" value="1"/>
</dbReference>
<dbReference type="PROSITE" id="PS50850">
    <property type="entry name" value="MFS"/>
    <property type="match status" value="1"/>
</dbReference>
<keyword evidence="2" id="KW-0813">Transport</keyword>
<dbReference type="AlphaFoldDB" id="M2U7P2"/>
<sequence>MPRAARRIAMFPLLGTRRFGPLFGVQFLGAFNDNLFRFGLLFLVTYRMLADSPEQAAQLVSVASGLFILPFVLFSGLAGQVADAVDKARAIRIIKFAEILIMAAGGIAIWLGSIPFMLAVLFAMGLQSTFFGPIKYAIVPQHLEGREITAGTALIEAGTYVAILSGQMAGGLVTPMMLMIGIMLVSCAGYVAALAVPSAPPAEAGGRVQANILASSWSVLQRVAQSRHLMLAALCGSWFWMIGIIFTSLFVPLVKNTLHASEGVANLFVAAFSIGVALGSLLVGRLQRGRVGAGPLAPALIVMAAASVDLYFAVNAFGGGDAELLMRPMDFLARGGGVRILLDLTLFAIAGGAFIVPTYAILMAYSEPAARAQTIAGYNIMNSAAMVVGALGAGALLSAGLGVSAVLLWTGLANLPVIGLALWLRRALPPREVV</sequence>
<comment type="subcellular location">
    <subcellularLocation>
        <location evidence="1">Cell membrane</location>
        <topology evidence="1">Multi-pass membrane protein</topology>
    </subcellularLocation>
</comment>
<organism evidence="9 10">
    <name type="scientific">Pacificimonas flava</name>
    <dbReference type="NCBI Taxonomy" id="1234595"/>
    <lineage>
        <taxon>Bacteria</taxon>
        <taxon>Pseudomonadati</taxon>
        <taxon>Pseudomonadota</taxon>
        <taxon>Alphaproteobacteria</taxon>
        <taxon>Sphingomonadales</taxon>
        <taxon>Sphingosinicellaceae</taxon>
        <taxon>Pacificimonas</taxon>
    </lineage>
</organism>
<keyword evidence="6 7" id="KW-0472">Membrane</keyword>
<evidence type="ECO:0000259" key="8">
    <source>
        <dbReference type="PROSITE" id="PS50850"/>
    </source>
</evidence>
<evidence type="ECO:0000256" key="2">
    <source>
        <dbReference type="ARBA" id="ARBA00022448"/>
    </source>
</evidence>
<dbReference type="CDD" id="cd06173">
    <property type="entry name" value="MFS_MefA_like"/>
    <property type="match status" value="1"/>
</dbReference>
<feature type="transmembrane region" description="Helical" evidence="7">
    <location>
        <begin position="263"/>
        <end position="284"/>
    </location>
</feature>
<feature type="transmembrane region" description="Helical" evidence="7">
    <location>
        <begin position="99"/>
        <end position="126"/>
    </location>
</feature>
<feature type="transmembrane region" description="Helical" evidence="7">
    <location>
        <begin position="56"/>
        <end position="78"/>
    </location>
</feature>
<evidence type="ECO:0000256" key="5">
    <source>
        <dbReference type="ARBA" id="ARBA00022989"/>
    </source>
</evidence>
<feature type="transmembrane region" description="Helical" evidence="7">
    <location>
        <begin position="21"/>
        <end position="44"/>
    </location>
</feature>
<dbReference type="InterPro" id="IPR020846">
    <property type="entry name" value="MFS_dom"/>
</dbReference>
<feature type="transmembrane region" description="Helical" evidence="7">
    <location>
        <begin position="229"/>
        <end position="251"/>
    </location>
</feature>
<keyword evidence="4 7" id="KW-0812">Transmembrane</keyword>
<keyword evidence="3" id="KW-1003">Cell membrane</keyword>
<comment type="caution">
    <text evidence="9">The sequence shown here is derived from an EMBL/GenBank/DDBJ whole genome shotgun (WGS) entry which is preliminary data.</text>
</comment>
<dbReference type="PANTHER" id="PTHR43266:SF2">
    <property type="entry name" value="MAJOR FACILITATOR SUPERFAMILY (MFS) PROFILE DOMAIN-CONTAINING PROTEIN"/>
    <property type="match status" value="1"/>
</dbReference>
<feature type="transmembrane region" description="Helical" evidence="7">
    <location>
        <begin position="176"/>
        <end position="197"/>
    </location>
</feature>
<evidence type="ECO:0000256" key="1">
    <source>
        <dbReference type="ARBA" id="ARBA00004651"/>
    </source>
</evidence>
<keyword evidence="5 7" id="KW-1133">Transmembrane helix</keyword>
<dbReference type="GO" id="GO:0005886">
    <property type="term" value="C:plasma membrane"/>
    <property type="evidence" value="ECO:0007669"/>
    <property type="project" value="UniProtKB-SubCell"/>
</dbReference>
<feature type="domain" description="Major facilitator superfamily (MFS) profile" evidence="8">
    <location>
        <begin position="229"/>
        <end position="434"/>
    </location>
</feature>
<dbReference type="OrthoDB" id="9803968at2"/>
<evidence type="ECO:0000313" key="9">
    <source>
        <dbReference type="EMBL" id="EMD84022.1"/>
    </source>
</evidence>
<evidence type="ECO:0000256" key="6">
    <source>
        <dbReference type="ARBA" id="ARBA00023136"/>
    </source>
</evidence>
<feature type="transmembrane region" description="Helical" evidence="7">
    <location>
        <begin position="338"/>
        <end position="365"/>
    </location>
</feature>
<evidence type="ECO:0000256" key="3">
    <source>
        <dbReference type="ARBA" id="ARBA00022475"/>
    </source>
</evidence>
<dbReference type="InterPro" id="IPR011701">
    <property type="entry name" value="MFS"/>
</dbReference>
<dbReference type="GO" id="GO:0022857">
    <property type="term" value="F:transmembrane transporter activity"/>
    <property type="evidence" value="ECO:0007669"/>
    <property type="project" value="InterPro"/>
</dbReference>